<proteinExistence type="inferred from homology"/>
<dbReference type="InterPro" id="IPR036322">
    <property type="entry name" value="WD40_repeat_dom_sf"/>
</dbReference>
<dbReference type="GO" id="GO:0070534">
    <property type="term" value="P:protein K63-linked ubiquitination"/>
    <property type="evidence" value="ECO:0007669"/>
    <property type="project" value="UniProtKB-UniRule"/>
</dbReference>
<dbReference type="PROSITE" id="PS50082">
    <property type="entry name" value="WD_REPEATS_2"/>
    <property type="match status" value="1"/>
</dbReference>
<dbReference type="Gene3D" id="3.30.40.10">
    <property type="entry name" value="Zinc/RING finger domain, C3HC4 (zinc finger)"/>
    <property type="match status" value="1"/>
</dbReference>
<comment type="subcellular location">
    <subcellularLocation>
        <location evidence="1 16">Nucleus</location>
    </subcellularLocation>
</comment>
<dbReference type="Pfam" id="PF00400">
    <property type="entry name" value="WD40"/>
    <property type="match status" value="1"/>
</dbReference>
<keyword evidence="4 15" id="KW-0853">WD repeat</keyword>
<comment type="catalytic activity">
    <reaction evidence="16">
        <text>S-ubiquitinyl-[E2 ubiquitin-conjugating enzyme]-L-cysteine + [acceptor protein]-L-lysine = [E2 ubiquitin-conjugating enzyme]-L-cysteine + N(6)-ubiquitinyl-[acceptor protein]-L-lysine.</text>
        <dbReference type="EC" id="2.3.2.27"/>
    </reaction>
</comment>
<evidence type="ECO:0000313" key="19">
    <source>
        <dbReference type="Proteomes" id="UP001316803"/>
    </source>
</evidence>
<dbReference type="GO" id="GO:0061630">
    <property type="term" value="F:ubiquitin protein ligase activity"/>
    <property type="evidence" value="ECO:0007669"/>
    <property type="project" value="UniProtKB-UniRule"/>
</dbReference>
<name>A0AAN8I2H8_9EURO</name>
<dbReference type="Pfam" id="PF08606">
    <property type="entry name" value="Prp19"/>
    <property type="match status" value="1"/>
</dbReference>
<gene>
    <name evidence="18" type="ORF">OHC33_007690</name>
</gene>
<evidence type="ECO:0000256" key="6">
    <source>
        <dbReference type="ARBA" id="ARBA00022679"/>
    </source>
</evidence>
<dbReference type="FunFam" id="3.30.40.10:FF:000027">
    <property type="entry name" value="Pre-mRNA-processing factor 19, putative"/>
    <property type="match status" value="1"/>
</dbReference>
<dbReference type="InterPro" id="IPR024977">
    <property type="entry name" value="Apc4-like_WD40_dom"/>
</dbReference>
<keyword evidence="6 16" id="KW-0808">Transferase</keyword>
<dbReference type="SMART" id="SM00320">
    <property type="entry name" value="WD40"/>
    <property type="match status" value="4"/>
</dbReference>
<dbReference type="EC" id="2.3.2.27" evidence="16"/>
<dbReference type="PANTHER" id="PTHR43995:SF1">
    <property type="entry name" value="PRE-MRNA-PROCESSING FACTOR 19"/>
    <property type="match status" value="1"/>
</dbReference>
<dbReference type="InterPro" id="IPR003613">
    <property type="entry name" value="Ubox_domain"/>
</dbReference>
<dbReference type="InterPro" id="IPR038959">
    <property type="entry name" value="Prp19"/>
</dbReference>
<evidence type="ECO:0000256" key="11">
    <source>
        <dbReference type="ARBA" id="ARBA00023110"/>
    </source>
</evidence>
<evidence type="ECO:0000259" key="17">
    <source>
        <dbReference type="PROSITE" id="PS51698"/>
    </source>
</evidence>
<evidence type="ECO:0000256" key="3">
    <source>
        <dbReference type="ARBA" id="ARBA00006388"/>
    </source>
</evidence>
<dbReference type="PANTHER" id="PTHR43995">
    <property type="entry name" value="PRE-MRNA-PROCESSING FACTOR 19"/>
    <property type="match status" value="1"/>
</dbReference>
<evidence type="ECO:0000313" key="18">
    <source>
        <dbReference type="EMBL" id="KAK5951272.1"/>
    </source>
</evidence>
<evidence type="ECO:0000256" key="5">
    <source>
        <dbReference type="ARBA" id="ARBA00022664"/>
    </source>
</evidence>
<feature type="domain" description="U-box" evidence="17">
    <location>
        <begin position="1"/>
        <end position="85"/>
    </location>
</feature>
<dbReference type="InterPro" id="IPR055340">
    <property type="entry name" value="RING-Ubox_PRP19"/>
</dbReference>
<keyword evidence="7 16" id="KW-0747">Spliceosome</keyword>
<dbReference type="CDD" id="cd16656">
    <property type="entry name" value="RING-Ubox_PRP19"/>
    <property type="match status" value="1"/>
</dbReference>
<reference evidence="18 19" key="1">
    <citation type="submission" date="2022-12" db="EMBL/GenBank/DDBJ databases">
        <title>Genomic features and morphological characterization of a novel Knufia sp. strain isolated from spacecraft assembly facility.</title>
        <authorList>
            <person name="Teixeira M."/>
            <person name="Chander A.M."/>
            <person name="Stajich J.E."/>
            <person name="Venkateswaran K."/>
        </authorList>
    </citation>
    <scope>NUCLEOTIDE SEQUENCE [LARGE SCALE GENOMIC DNA]</scope>
    <source>
        <strain evidence="18 19">FJI-L2-BK-P2</strain>
    </source>
</reference>
<dbReference type="EMBL" id="JAKLMC020000021">
    <property type="protein sequence ID" value="KAK5951272.1"/>
    <property type="molecule type" value="Genomic_DNA"/>
</dbReference>
<dbReference type="GO" id="GO:0006281">
    <property type="term" value="P:DNA repair"/>
    <property type="evidence" value="ECO:0007669"/>
    <property type="project" value="UniProtKB-KW"/>
</dbReference>
<comment type="caution">
    <text evidence="18">The sequence shown here is derived from an EMBL/GenBank/DDBJ whole genome shotgun (WGS) entry which is preliminary data.</text>
</comment>
<dbReference type="GO" id="GO:0005737">
    <property type="term" value="C:cytoplasm"/>
    <property type="evidence" value="ECO:0007669"/>
    <property type="project" value="TreeGrafter"/>
</dbReference>
<feature type="repeat" description="WD" evidence="15">
    <location>
        <begin position="275"/>
        <end position="316"/>
    </location>
</feature>
<keyword evidence="13 16" id="KW-0234">DNA repair</keyword>
<comment type="pathway">
    <text evidence="2 16">Protein modification; protein ubiquitination.</text>
</comment>
<keyword evidence="19" id="KW-1185">Reference proteome</keyword>
<evidence type="ECO:0000256" key="13">
    <source>
        <dbReference type="ARBA" id="ARBA00023204"/>
    </source>
</evidence>
<organism evidence="18 19">
    <name type="scientific">Knufia fluminis</name>
    <dbReference type="NCBI Taxonomy" id="191047"/>
    <lineage>
        <taxon>Eukaryota</taxon>
        <taxon>Fungi</taxon>
        <taxon>Dikarya</taxon>
        <taxon>Ascomycota</taxon>
        <taxon>Pezizomycotina</taxon>
        <taxon>Eurotiomycetes</taxon>
        <taxon>Chaetothyriomycetidae</taxon>
        <taxon>Chaetothyriales</taxon>
        <taxon>Trichomeriaceae</taxon>
        <taxon>Knufia</taxon>
    </lineage>
</organism>
<evidence type="ECO:0000256" key="2">
    <source>
        <dbReference type="ARBA" id="ARBA00004906"/>
    </source>
</evidence>
<dbReference type="PROSITE" id="PS50294">
    <property type="entry name" value="WD_REPEATS_REGION"/>
    <property type="match status" value="1"/>
</dbReference>
<dbReference type="PROSITE" id="PS51698">
    <property type="entry name" value="U_BOX"/>
    <property type="match status" value="1"/>
</dbReference>
<dbReference type="Pfam" id="PF12894">
    <property type="entry name" value="ANAPC4_WD40"/>
    <property type="match status" value="1"/>
</dbReference>
<keyword evidence="10 16" id="KW-0833">Ubl conjugation pathway</keyword>
<dbReference type="SUPFAM" id="SSF57850">
    <property type="entry name" value="RING/U-box"/>
    <property type="match status" value="1"/>
</dbReference>
<dbReference type="GO" id="GO:0003755">
    <property type="term" value="F:peptidyl-prolyl cis-trans isomerase activity"/>
    <property type="evidence" value="ECO:0007669"/>
    <property type="project" value="UniProtKB-KW"/>
</dbReference>
<comment type="similarity">
    <text evidence="3 16">Belongs to the WD repeat PRP19 family.</text>
</comment>
<dbReference type="Gene3D" id="2.130.10.10">
    <property type="entry name" value="YVTN repeat-like/Quinoprotein amine dehydrogenase"/>
    <property type="match status" value="1"/>
</dbReference>
<dbReference type="InterPro" id="IPR001680">
    <property type="entry name" value="WD40_rpt"/>
</dbReference>
<dbReference type="InterPro" id="IPR013915">
    <property type="entry name" value="Prp19_cc"/>
</dbReference>
<keyword evidence="9 16" id="KW-0227">DNA damage</keyword>
<dbReference type="InterPro" id="IPR015943">
    <property type="entry name" value="WD40/YVTN_repeat-like_dom_sf"/>
</dbReference>
<protein>
    <recommendedName>
        <fullName evidence="16">Pre-mRNA-processing factor 19</fullName>
        <ecNumber evidence="16">2.3.2.27</ecNumber>
    </recommendedName>
</protein>
<comment type="function">
    <text evidence="16">Ubiquitin-protein ligase which is mainly involved pre-mRNA splicing and DNA repair. Required for pre-mRNA splicing as component of the spliceosome.</text>
</comment>
<accession>A0AAN8I2H8</accession>
<sequence length="478" mass="50389">MATVCALSGELPQVPVVSRKSGNVYEKRLIEAYISENGTEPTTGASLTTEDLLDIQGSHTVRPRPPELTSIPALLGAFQQEWDALALEVFTLQQNLAQTRQELSTALYQQDAAVRVIARLTQERDAAREALKNINVGAPAQNGDAMHVDSAPLPESILEKIDTTQAGLMKTRRKRPVPAEWATADNISLFKPVTSLDTPCAEGTFLDVRKSDNTALIGGKRGGAYTVQPSNGSLNAVVSEAESVTAGVWVGSRIAIATANGKVKIVEDGQEVASFGAHSASVSDLALHPSGDILASVSSDGTYALYDVESNRLLTQVQASSELTCTSFHPDGNLLAAGGRNGQLQIFDVKSGSVGGVYELEGPAKAIAFSENGTWLATASEGSTNVSIWDLRKTGAEGLIHTLSTDHSVESLDWDYTAQYLLIGGSAGITVKQYTKATKLWSEILKAGISSGSVGWGDSAQSIFSLDDKGAVGVLSIA</sequence>
<dbReference type="AlphaFoldDB" id="A0AAN8I2H8"/>
<evidence type="ECO:0000256" key="9">
    <source>
        <dbReference type="ARBA" id="ARBA00022763"/>
    </source>
</evidence>
<evidence type="ECO:0000256" key="16">
    <source>
        <dbReference type="RuleBase" id="RU367101"/>
    </source>
</evidence>
<keyword evidence="8" id="KW-0677">Repeat</keyword>
<evidence type="ECO:0000256" key="1">
    <source>
        <dbReference type="ARBA" id="ARBA00004123"/>
    </source>
</evidence>
<evidence type="ECO:0000256" key="12">
    <source>
        <dbReference type="ARBA" id="ARBA00023187"/>
    </source>
</evidence>
<keyword evidence="12 16" id="KW-0508">mRNA splicing</keyword>
<dbReference type="InterPro" id="IPR013083">
    <property type="entry name" value="Znf_RING/FYVE/PHD"/>
</dbReference>
<evidence type="ECO:0000256" key="4">
    <source>
        <dbReference type="ARBA" id="ARBA00022574"/>
    </source>
</evidence>
<keyword evidence="11" id="KW-0697">Rotamase</keyword>
<dbReference type="SMART" id="SM00504">
    <property type="entry name" value="Ubox"/>
    <property type="match status" value="1"/>
</dbReference>
<keyword evidence="14 16" id="KW-0539">Nucleus</keyword>
<dbReference type="Proteomes" id="UP001316803">
    <property type="component" value="Unassembled WGS sequence"/>
</dbReference>
<evidence type="ECO:0000256" key="14">
    <source>
        <dbReference type="ARBA" id="ARBA00023242"/>
    </source>
</evidence>
<evidence type="ECO:0000256" key="7">
    <source>
        <dbReference type="ARBA" id="ARBA00022728"/>
    </source>
</evidence>
<keyword evidence="5 16" id="KW-0507">mRNA processing</keyword>
<evidence type="ECO:0000256" key="8">
    <source>
        <dbReference type="ARBA" id="ARBA00022737"/>
    </source>
</evidence>
<dbReference type="GO" id="GO:0000398">
    <property type="term" value="P:mRNA splicing, via spliceosome"/>
    <property type="evidence" value="ECO:0007669"/>
    <property type="project" value="InterPro"/>
</dbReference>
<comment type="subunit">
    <text evidence="16">Homotetramer.</text>
</comment>
<dbReference type="SUPFAM" id="SSF50978">
    <property type="entry name" value="WD40 repeat-like"/>
    <property type="match status" value="1"/>
</dbReference>
<keyword evidence="11" id="KW-0413">Isomerase</keyword>
<dbReference type="GO" id="GO:0000974">
    <property type="term" value="C:Prp19 complex"/>
    <property type="evidence" value="ECO:0007669"/>
    <property type="project" value="UniProtKB-UniRule"/>
</dbReference>
<evidence type="ECO:0000256" key="10">
    <source>
        <dbReference type="ARBA" id="ARBA00022786"/>
    </source>
</evidence>
<dbReference type="GO" id="GO:0071006">
    <property type="term" value="C:U2-type catalytic step 1 spliceosome"/>
    <property type="evidence" value="ECO:0007669"/>
    <property type="project" value="TreeGrafter"/>
</dbReference>
<evidence type="ECO:0000256" key="15">
    <source>
        <dbReference type="PROSITE-ProRule" id="PRU00221"/>
    </source>
</evidence>